<dbReference type="PANTHER" id="PTHR41771">
    <property type="entry name" value="MEMBRANE PROTEIN-RELATED"/>
    <property type="match status" value="1"/>
</dbReference>
<protein>
    <submittedName>
        <fullName evidence="2">YibE/F family protein</fullName>
    </submittedName>
</protein>
<feature type="transmembrane region" description="Helical" evidence="1">
    <location>
        <begin position="161"/>
        <end position="181"/>
    </location>
</feature>
<keyword evidence="1" id="KW-0812">Transmembrane</keyword>
<keyword evidence="1" id="KW-1133">Transmembrane helix</keyword>
<evidence type="ECO:0000313" key="3">
    <source>
        <dbReference type="Proteomes" id="UP000231343"/>
    </source>
</evidence>
<reference evidence="2 3" key="1">
    <citation type="submission" date="2017-09" db="EMBL/GenBank/DDBJ databases">
        <title>Depth-based differentiation of microbial function through sediment-hosted aquifers and enrichment of novel symbionts in the deep terrestrial subsurface.</title>
        <authorList>
            <person name="Probst A.J."/>
            <person name="Ladd B."/>
            <person name="Jarett J.K."/>
            <person name="Geller-Mcgrath D.E."/>
            <person name="Sieber C.M."/>
            <person name="Emerson J.B."/>
            <person name="Anantharaman K."/>
            <person name="Thomas B.C."/>
            <person name="Malmstrom R."/>
            <person name="Stieglmeier M."/>
            <person name="Klingl A."/>
            <person name="Woyke T."/>
            <person name="Ryan C.M."/>
            <person name="Banfield J.F."/>
        </authorList>
    </citation>
    <scope>NUCLEOTIDE SEQUENCE [LARGE SCALE GENOMIC DNA]</scope>
    <source>
        <strain evidence="2">CG08_land_8_20_14_0_20_45_16</strain>
    </source>
</reference>
<dbReference type="PANTHER" id="PTHR41771:SF1">
    <property type="entry name" value="MEMBRANE PROTEIN"/>
    <property type="match status" value="1"/>
</dbReference>
<feature type="transmembrane region" description="Helical" evidence="1">
    <location>
        <begin position="258"/>
        <end position="277"/>
    </location>
</feature>
<evidence type="ECO:0000256" key="1">
    <source>
        <dbReference type="SAM" id="Phobius"/>
    </source>
</evidence>
<feature type="transmembrane region" description="Helical" evidence="1">
    <location>
        <begin position="29"/>
        <end position="49"/>
    </location>
</feature>
<feature type="transmembrane region" description="Helical" evidence="1">
    <location>
        <begin position="187"/>
        <end position="205"/>
    </location>
</feature>
<dbReference type="EMBL" id="PEYM01000071">
    <property type="protein sequence ID" value="PIS29823.1"/>
    <property type="molecule type" value="Genomic_DNA"/>
</dbReference>
<evidence type="ECO:0000313" key="2">
    <source>
        <dbReference type="EMBL" id="PIS29823.1"/>
    </source>
</evidence>
<keyword evidence="1" id="KW-0472">Membrane</keyword>
<dbReference type="AlphaFoldDB" id="A0A2H0XY00"/>
<dbReference type="InterPro" id="IPR012507">
    <property type="entry name" value="YibE_F"/>
</dbReference>
<name>A0A2H0XY00_UNCSA</name>
<feature type="transmembrane region" description="Helical" evidence="1">
    <location>
        <begin position="217"/>
        <end position="238"/>
    </location>
</feature>
<proteinExistence type="predicted"/>
<feature type="transmembrane region" description="Helical" evidence="1">
    <location>
        <begin position="139"/>
        <end position="156"/>
    </location>
</feature>
<gene>
    <name evidence="2" type="ORF">COT42_04315</name>
</gene>
<dbReference type="Proteomes" id="UP000231343">
    <property type="component" value="Unassembled WGS sequence"/>
</dbReference>
<feature type="transmembrane region" description="Helical" evidence="1">
    <location>
        <begin position="359"/>
        <end position="380"/>
    </location>
</feature>
<dbReference type="Pfam" id="PF07907">
    <property type="entry name" value="YibE_F"/>
    <property type="match status" value="1"/>
</dbReference>
<accession>A0A2H0XY00</accession>
<organism evidence="2 3">
    <name type="scientific">Candidatus Saganbacteria bacterium CG08_land_8_20_14_0_20_45_16</name>
    <dbReference type="NCBI Taxonomy" id="2014293"/>
    <lineage>
        <taxon>Bacteria</taxon>
        <taxon>Bacillati</taxon>
        <taxon>Saganbacteria</taxon>
    </lineage>
</organism>
<comment type="caution">
    <text evidence="2">The sequence shown here is derived from an EMBL/GenBank/DDBJ whole genome shotgun (WGS) entry which is preliminary data.</text>
</comment>
<sequence length="387" mass="41499">MHTITMSGRPCQLFLRVLNFRNNMNLTKAFLPFLFVIILGIGCLASDSFEPSYAKAKVLSTSTTSQDSQQVTVKVLSGKFKNKIIAIEHLPSSGMMGANMFLKAGDKVMLYVDENPSEAESPDGRPLFNIADYSRSSPLYWLAFFYALLLIVIGGLKGIRALISLVITIALIFLVLFPLTLWGFNPLLVAIMISGIVSLISFRIIGGKIIKSVSAAIGTLAGVAMAGLIAFLVGKMIHLTGLSSEESRILLYSMELKINYQGLLFGSILIGALGAVMDVGMSIASTIDEVSKVHPEANFKNLYKAGMNVGRDVMGTMSNTLILAYTGSSLPLLLLMVANNVSFAKMINLEMIAAEIVRALAGSIGLVLCIPITATVAALLHHKKGGT</sequence>
<feature type="transmembrane region" description="Helical" evidence="1">
    <location>
        <begin position="321"/>
        <end position="339"/>
    </location>
</feature>